<gene>
    <name evidence="7" type="ORF">ABS24_06685</name>
</gene>
<keyword evidence="3" id="KW-0274">FAD</keyword>
<dbReference type="InterPro" id="IPR023753">
    <property type="entry name" value="FAD/NAD-binding_dom"/>
</dbReference>
<evidence type="ECO:0000313" key="7">
    <source>
        <dbReference type="EMBL" id="KRO92768.1"/>
    </source>
</evidence>
<keyword evidence="4" id="KW-0560">Oxidoreductase</keyword>
<dbReference type="GO" id="GO:0016651">
    <property type="term" value="F:oxidoreductase activity, acting on NAD(P)H"/>
    <property type="evidence" value="ECO:0007669"/>
    <property type="project" value="TreeGrafter"/>
</dbReference>
<dbReference type="PRINTS" id="PR00368">
    <property type="entry name" value="FADPNR"/>
</dbReference>
<dbReference type="GO" id="GO:0005737">
    <property type="term" value="C:cytoplasm"/>
    <property type="evidence" value="ECO:0007669"/>
    <property type="project" value="TreeGrafter"/>
</dbReference>
<dbReference type="SUPFAM" id="SSF51905">
    <property type="entry name" value="FAD/NAD(P)-binding domain"/>
    <property type="match status" value="2"/>
</dbReference>
<evidence type="ECO:0000259" key="6">
    <source>
        <dbReference type="Pfam" id="PF14759"/>
    </source>
</evidence>
<organism evidence="7 8">
    <name type="scientific">SAR92 bacterium BACL26 MAG-121220-bin70</name>
    <dbReference type="NCBI Taxonomy" id="1655626"/>
    <lineage>
        <taxon>Bacteria</taxon>
        <taxon>Pseudomonadati</taxon>
        <taxon>Pseudomonadota</taxon>
        <taxon>Gammaproteobacteria</taxon>
        <taxon>Cellvibrionales</taxon>
        <taxon>Porticoccaceae</taxon>
        <taxon>SAR92 clade</taxon>
    </lineage>
</organism>
<feature type="domain" description="FAD/NAD(P)-binding" evidence="5">
    <location>
        <begin position="12"/>
        <end position="311"/>
    </location>
</feature>
<dbReference type="Pfam" id="PF14759">
    <property type="entry name" value="Reductase_C"/>
    <property type="match status" value="1"/>
</dbReference>
<evidence type="ECO:0000259" key="5">
    <source>
        <dbReference type="Pfam" id="PF07992"/>
    </source>
</evidence>
<evidence type="ECO:0000256" key="3">
    <source>
        <dbReference type="ARBA" id="ARBA00022827"/>
    </source>
</evidence>
<evidence type="ECO:0000313" key="8">
    <source>
        <dbReference type="Proteomes" id="UP000051213"/>
    </source>
</evidence>
<comment type="cofactor">
    <cofactor evidence="1">
        <name>FAD</name>
        <dbReference type="ChEBI" id="CHEBI:57692"/>
    </cofactor>
</comment>
<reference evidence="7 8" key="1">
    <citation type="submission" date="2015-10" db="EMBL/GenBank/DDBJ databases">
        <title>Metagenome-Assembled Genomes uncover a global brackish microbiome.</title>
        <authorList>
            <person name="Hugerth L.W."/>
            <person name="Larsson J."/>
            <person name="Alneberg J."/>
            <person name="Lindh M.V."/>
            <person name="Legrand C."/>
            <person name="Pinhassi J."/>
            <person name="Andersson A.F."/>
        </authorList>
    </citation>
    <scope>NUCLEOTIDE SEQUENCE [LARGE SCALE GENOMIC DNA]</scope>
    <source>
        <strain evidence="7">BACL26 MAG-121220-bin70</strain>
    </source>
</reference>
<sequence>MVLYKMRVDDNAVVVGASHAAVQLVISLRQNGWLGSITVISEEPYMPYQRPPLSKAYLSGILEEDRLALRAVETYKTLNVSFKLGCRVEHLDTENKILILDSQEKISFTKLALCTGARVRRLDLPGGDLQGVHYLRTMDDVKAIRQSASTSKRAVIIGGGYIGLEAAASLSKLGISVTVMETEPRLLQRVASQQVSEFYKRLHQEEGVEVKLNSMAVALHSGESGRNVGSVLCNDGAVIGADMVIIGVGVIPNTELAGEAGLTIDNGIVVNEFAQTSHPDIVAAGDCTFHPNPLLKKSLRLESVPNASEQAKAAAASLCGIKKAYSELPWFWSDQFDVKLQIAGISQGYTEAVVRGDTSIGRSFAVFYIKNQQIIAADCINRPKDFMVAKKLISQQSTIDVAALVDEGIEIKTLIN</sequence>
<comment type="caution">
    <text evidence="7">The sequence shown here is derived from an EMBL/GenBank/DDBJ whole genome shotgun (WGS) entry which is preliminary data.</text>
</comment>
<dbReference type="InterPro" id="IPR028202">
    <property type="entry name" value="Reductase_C"/>
</dbReference>
<evidence type="ECO:0000256" key="1">
    <source>
        <dbReference type="ARBA" id="ARBA00001974"/>
    </source>
</evidence>
<dbReference type="Gene3D" id="3.30.390.30">
    <property type="match status" value="1"/>
</dbReference>
<dbReference type="Gene3D" id="3.50.50.60">
    <property type="entry name" value="FAD/NAD(P)-binding domain"/>
    <property type="match status" value="2"/>
</dbReference>
<evidence type="ECO:0000256" key="4">
    <source>
        <dbReference type="ARBA" id="ARBA00023002"/>
    </source>
</evidence>
<dbReference type="SUPFAM" id="SSF55424">
    <property type="entry name" value="FAD/NAD-linked reductases, dimerisation (C-terminal) domain"/>
    <property type="match status" value="1"/>
</dbReference>
<feature type="domain" description="Reductase C-terminal" evidence="6">
    <location>
        <begin position="330"/>
        <end position="414"/>
    </location>
</feature>
<dbReference type="Pfam" id="PF07992">
    <property type="entry name" value="Pyr_redox_2"/>
    <property type="match status" value="1"/>
</dbReference>
<dbReference type="InterPro" id="IPR036188">
    <property type="entry name" value="FAD/NAD-bd_sf"/>
</dbReference>
<protein>
    <submittedName>
        <fullName evidence="7">Pyridine nucleotide-disulfide oxidoreductase</fullName>
    </submittedName>
</protein>
<keyword evidence="2" id="KW-0285">Flavoprotein</keyword>
<proteinExistence type="predicted"/>
<dbReference type="AlphaFoldDB" id="A0A0R2U6Q8"/>
<name>A0A0R2U6Q8_9GAMM</name>
<dbReference type="InterPro" id="IPR016156">
    <property type="entry name" value="FAD/NAD-linked_Rdtase_dimer_sf"/>
</dbReference>
<dbReference type="InterPro" id="IPR050446">
    <property type="entry name" value="FAD-oxidoreductase/Apoptosis"/>
</dbReference>
<dbReference type="EMBL" id="LICA01000304">
    <property type="protein sequence ID" value="KRO92768.1"/>
    <property type="molecule type" value="Genomic_DNA"/>
</dbReference>
<dbReference type="Proteomes" id="UP000051213">
    <property type="component" value="Unassembled WGS sequence"/>
</dbReference>
<accession>A0A0R2U6Q8</accession>
<evidence type="ECO:0000256" key="2">
    <source>
        <dbReference type="ARBA" id="ARBA00022630"/>
    </source>
</evidence>
<dbReference type="PANTHER" id="PTHR43557">
    <property type="entry name" value="APOPTOSIS-INDUCING FACTOR 1"/>
    <property type="match status" value="1"/>
</dbReference>
<dbReference type="PANTHER" id="PTHR43557:SF2">
    <property type="entry name" value="RIESKE DOMAIN-CONTAINING PROTEIN-RELATED"/>
    <property type="match status" value="1"/>
</dbReference>
<dbReference type="PRINTS" id="PR00411">
    <property type="entry name" value="PNDRDTASEI"/>
</dbReference>